<keyword evidence="1" id="KW-1133">Transmembrane helix</keyword>
<dbReference type="EMBL" id="ML977580">
    <property type="protein sequence ID" value="KAF2001836.1"/>
    <property type="molecule type" value="Genomic_DNA"/>
</dbReference>
<organism evidence="2 3">
    <name type="scientific">Amniculicola lignicola CBS 123094</name>
    <dbReference type="NCBI Taxonomy" id="1392246"/>
    <lineage>
        <taxon>Eukaryota</taxon>
        <taxon>Fungi</taxon>
        <taxon>Dikarya</taxon>
        <taxon>Ascomycota</taxon>
        <taxon>Pezizomycotina</taxon>
        <taxon>Dothideomycetes</taxon>
        <taxon>Pleosporomycetidae</taxon>
        <taxon>Pleosporales</taxon>
        <taxon>Amniculicolaceae</taxon>
        <taxon>Amniculicola</taxon>
    </lineage>
</organism>
<keyword evidence="1" id="KW-0812">Transmembrane</keyword>
<dbReference type="Proteomes" id="UP000799779">
    <property type="component" value="Unassembled WGS sequence"/>
</dbReference>
<dbReference type="InterPro" id="IPR021840">
    <property type="entry name" value="DUF3433"/>
</dbReference>
<feature type="transmembrane region" description="Helical" evidence="1">
    <location>
        <begin position="204"/>
        <end position="223"/>
    </location>
</feature>
<gene>
    <name evidence="2" type="ORF">P154DRAFT_533441</name>
</gene>
<sequence length="678" mass="76440">MIDWIHLTPIRDPTSVELRQMDQAECEEQSFVVEANPLAIQTQEPPEHRIPDQASQGEHCDDIGPEDELMEPIDVPEGYPKLDARPPMLEKWVLITIITFNTASLAGMIALLVKAGKDNQYTTSYRDIRYVIRYAPALIGTMTQLAYRSVFDSYARLEPYIAMADSKKDLPAWKKDARRTIAIPYIPPASLMLEAFRSRRWLRFTLRICLGLTGFITGFKSGLSSSTATPTGYIVTVYPNLTFVLIGIYTLNICATIWILLSLWSCTTGLKWDPVTIADQVALFHNSNILREFQQLEAHPTKWSWQILGSRTYRIGYWLKGKGQNKSIVCCIGRESVPRVTTSQRRRIIKFEERLLETRAPRTNTSHSAHAPKHTSPKDTLIGTTPFILLGSSFFGGLFIKNNWHTSQVHHNQTDSIPESFNVTSDPSQPLVFIGGGPSSAAKELVVYILTFRTLPVSLASIFAIGIMGAVDAGHRFSQPFANMFNKHASAEDTILLNYLWGIPVAVTVEALKKKHWKVAWFSLLALLNPFFPILVSGLFTITNTGPRIIFKVDNVAFYLVFAYLVVYTLSLPFAWPRWNRRLPRNCYSIADILSLCYASSMVRNPAMDISGENVTQRHLESRIFLQEETYSVGMSTGIDGNVHFGIDVVHMKDAAGNSRQHVFHVSKSTWEQDISQQ</sequence>
<keyword evidence="3" id="KW-1185">Reference proteome</keyword>
<evidence type="ECO:0000313" key="3">
    <source>
        <dbReference type="Proteomes" id="UP000799779"/>
    </source>
</evidence>
<dbReference type="Pfam" id="PF11915">
    <property type="entry name" value="DUF3433"/>
    <property type="match status" value="2"/>
</dbReference>
<accession>A0A6A5WW43</accession>
<feature type="transmembrane region" description="Helical" evidence="1">
    <location>
        <begin position="92"/>
        <end position="113"/>
    </location>
</feature>
<name>A0A6A5WW43_9PLEO</name>
<feature type="transmembrane region" description="Helical" evidence="1">
    <location>
        <begin position="556"/>
        <end position="576"/>
    </location>
</feature>
<reference evidence="2" key="1">
    <citation type="journal article" date="2020" name="Stud. Mycol.">
        <title>101 Dothideomycetes genomes: a test case for predicting lifestyles and emergence of pathogens.</title>
        <authorList>
            <person name="Haridas S."/>
            <person name="Albert R."/>
            <person name="Binder M."/>
            <person name="Bloem J."/>
            <person name="Labutti K."/>
            <person name="Salamov A."/>
            <person name="Andreopoulos B."/>
            <person name="Baker S."/>
            <person name="Barry K."/>
            <person name="Bills G."/>
            <person name="Bluhm B."/>
            <person name="Cannon C."/>
            <person name="Castanera R."/>
            <person name="Culley D."/>
            <person name="Daum C."/>
            <person name="Ezra D."/>
            <person name="Gonzalez J."/>
            <person name="Henrissat B."/>
            <person name="Kuo A."/>
            <person name="Liang C."/>
            <person name="Lipzen A."/>
            <person name="Lutzoni F."/>
            <person name="Magnuson J."/>
            <person name="Mondo S."/>
            <person name="Nolan M."/>
            <person name="Ohm R."/>
            <person name="Pangilinan J."/>
            <person name="Park H.-J."/>
            <person name="Ramirez L."/>
            <person name="Alfaro M."/>
            <person name="Sun H."/>
            <person name="Tritt A."/>
            <person name="Yoshinaga Y."/>
            <person name="Zwiers L.-H."/>
            <person name="Turgeon B."/>
            <person name="Goodwin S."/>
            <person name="Spatafora J."/>
            <person name="Crous P."/>
            <person name="Grigoriev I."/>
        </authorList>
    </citation>
    <scope>NUCLEOTIDE SEQUENCE</scope>
    <source>
        <strain evidence="2">CBS 123094</strain>
    </source>
</reference>
<feature type="transmembrane region" description="Helical" evidence="1">
    <location>
        <begin position="445"/>
        <end position="471"/>
    </location>
</feature>
<dbReference type="PANTHER" id="PTHR37544:SF3">
    <property type="entry name" value="SPRAY"/>
    <property type="match status" value="1"/>
</dbReference>
<dbReference type="AlphaFoldDB" id="A0A6A5WW43"/>
<dbReference type="PANTHER" id="PTHR37544">
    <property type="entry name" value="SPRAY-RELATED"/>
    <property type="match status" value="1"/>
</dbReference>
<keyword evidence="1" id="KW-0472">Membrane</keyword>
<dbReference type="OrthoDB" id="3057599at2759"/>
<evidence type="ECO:0000256" key="1">
    <source>
        <dbReference type="SAM" id="Phobius"/>
    </source>
</evidence>
<feature type="transmembrane region" description="Helical" evidence="1">
    <location>
        <begin position="243"/>
        <end position="264"/>
    </location>
</feature>
<evidence type="ECO:0000313" key="2">
    <source>
        <dbReference type="EMBL" id="KAF2001836.1"/>
    </source>
</evidence>
<protein>
    <submittedName>
        <fullName evidence="2">Uncharacterized protein</fullName>
    </submittedName>
</protein>
<feature type="transmembrane region" description="Helical" evidence="1">
    <location>
        <begin position="519"/>
        <end position="544"/>
    </location>
</feature>
<proteinExistence type="predicted"/>